<dbReference type="KEGG" id="sla:SERLADRAFT_412616"/>
<reference evidence="10" key="1">
    <citation type="submission" date="2011-04" db="EMBL/GenBank/DDBJ databases">
        <title>Evolution of plant cell wall degrading machinery underlies the functional diversity of forest fungi.</title>
        <authorList>
            <consortium name="US DOE Joint Genome Institute (JGI-PGF)"/>
            <person name="Eastwood D.C."/>
            <person name="Floudas D."/>
            <person name="Binder M."/>
            <person name="Majcherczyk A."/>
            <person name="Schneider P."/>
            <person name="Aerts A."/>
            <person name="Asiegbu F.O."/>
            <person name="Baker S.E."/>
            <person name="Barry K."/>
            <person name="Bendiksby M."/>
            <person name="Blumentritt M."/>
            <person name="Coutinho P.M."/>
            <person name="Cullen D."/>
            <person name="Cullen D."/>
            <person name="Gathman A."/>
            <person name="Goodell B."/>
            <person name="Henrissat B."/>
            <person name="Ihrmark K."/>
            <person name="Kauserud H."/>
            <person name="Kohler A."/>
            <person name="LaButti K."/>
            <person name="Lapidus A."/>
            <person name="Lavin J.L."/>
            <person name="Lee Y.-H."/>
            <person name="Lindquist E."/>
            <person name="Lilly W."/>
            <person name="Lucas S."/>
            <person name="Morin E."/>
            <person name="Murat C."/>
            <person name="Oguiza J.A."/>
            <person name="Park J."/>
            <person name="Pisabarro A.G."/>
            <person name="Riley R."/>
            <person name="Rosling A."/>
            <person name="Salamov A."/>
            <person name="Schmidt O."/>
            <person name="Schmutz J."/>
            <person name="Skrede I."/>
            <person name="Stenlid J."/>
            <person name="Wiebenga A."/>
            <person name="Xie X."/>
            <person name="Kues U."/>
            <person name="Hibbett D.S."/>
            <person name="Hoffmeister D."/>
            <person name="Hogberg N."/>
            <person name="Martin F."/>
            <person name="Grigoriev I.V."/>
            <person name="Watkinson S.C."/>
        </authorList>
    </citation>
    <scope>NUCLEOTIDE SEQUENCE</scope>
    <source>
        <strain evidence="10">S7.9</strain>
    </source>
</reference>
<accession>F8NFB0</accession>
<keyword evidence="4" id="KW-0813">Transport</keyword>
<evidence type="ECO:0000256" key="6">
    <source>
        <dbReference type="ARBA" id="ARBA00023034"/>
    </source>
</evidence>
<evidence type="ECO:0000256" key="9">
    <source>
        <dbReference type="SAM" id="MobiDB-lite"/>
    </source>
</evidence>
<keyword evidence="5" id="KW-0653">Protein transport</keyword>
<dbReference type="Pfam" id="PF04124">
    <property type="entry name" value="Dor1"/>
    <property type="match status" value="2"/>
</dbReference>
<proteinExistence type="inferred from homology"/>
<evidence type="ECO:0000256" key="7">
    <source>
        <dbReference type="ARBA" id="ARBA00023136"/>
    </source>
</evidence>
<dbReference type="PANTHER" id="PTHR21311:SF0">
    <property type="entry name" value="CONSERVED OLIGOMERIC GOLGI COMPLEX SUBUNIT 8"/>
    <property type="match status" value="1"/>
</dbReference>
<dbReference type="GO" id="GO:0006891">
    <property type="term" value="P:intra-Golgi vesicle-mediated transport"/>
    <property type="evidence" value="ECO:0007669"/>
    <property type="project" value="TreeGrafter"/>
</dbReference>
<feature type="region of interest" description="Disordered" evidence="9">
    <location>
        <begin position="262"/>
        <end position="289"/>
    </location>
</feature>
<evidence type="ECO:0000256" key="2">
    <source>
        <dbReference type="ARBA" id="ARBA00006419"/>
    </source>
</evidence>
<evidence type="ECO:0000256" key="5">
    <source>
        <dbReference type="ARBA" id="ARBA00022927"/>
    </source>
</evidence>
<evidence type="ECO:0000256" key="1">
    <source>
        <dbReference type="ARBA" id="ARBA00004395"/>
    </source>
</evidence>
<name>F8NFB0_SERL9</name>
<keyword evidence="6" id="KW-0333">Golgi apparatus</keyword>
<comment type="similarity">
    <text evidence="2">Belongs to the COG8 family.</text>
</comment>
<evidence type="ECO:0000256" key="8">
    <source>
        <dbReference type="ARBA" id="ARBA00031347"/>
    </source>
</evidence>
<dbReference type="EMBL" id="GL945428">
    <property type="protein sequence ID" value="EGO31193.1"/>
    <property type="molecule type" value="Genomic_DNA"/>
</dbReference>
<feature type="compositionally biased region" description="Basic and acidic residues" evidence="9">
    <location>
        <begin position="269"/>
        <end position="289"/>
    </location>
</feature>
<evidence type="ECO:0000256" key="4">
    <source>
        <dbReference type="ARBA" id="ARBA00022448"/>
    </source>
</evidence>
<protein>
    <recommendedName>
        <fullName evidence="3">Conserved oligomeric Golgi complex subunit 8</fullName>
    </recommendedName>
    <alternativeName>
        <fullName evidence="8">Component of oligomeric Golgi complex 8</fullName>
    </alternativeName>
</protein>
<dbReference type="GO" id="GO:0015031">
    <property type="term" value="P:protein transport"/>
    <property type="evidence" value="ECO:0007669"/>
    <property type="project" value="UniProtKB-KW"/>
</dbReference>
<dbReference type="HOGENOM" id="CLU_017968_2_0_1"/>
<comment type="subcellular location">
    <subcellularLocation>
        <location evidence="1">Golgi apparatus membrane</location>
        <topology evidence="1">Peripheral membrane protein</topology>
    </subcellularLocation>
</comment>
<dbReference type="GO" id="GO:0017119">
    <property type="term" value="C:Golgi transport complex"/>
    <property type="evidence" value="ECO:0007669"/>
    <property type="project" value="InterPro"/>
</dbReference>
<dbReference type="GO" id="GO:0000139">
    <property type="term" value="C:Golgi membrane"/>
    <property type="evidence" value="ECO:0007669"/>
    <property type="project" value="UniProtKB-SubCell"/>
</dbReference>
<sequence length="632" mass="68538">MSTHDRPSLLAMTAVLKDSTNSELSTLSDLLSASSSPSTAYLSQLPSLSLPELLSTPSTLTTQSHTLTSSLTTLTHTSYPTFLSLHRTSTALLSSLSSLDTALSAFLTTALPALDDAARQFRDTTGHSLLQERQRAKHVLEQHDKLRDLLDVPVLIDTCVRNGMYAEALAIAAHASSALSSSADDNALTNSLQAQIAASLHAMRLLLLNTLHEPARKLPALWKAVQFLRRMQALQEDELAIAFVSARVACLRSALEGVGQASFGGTSKTDGHTKKSAEEREREREREGEDVARYLKKYIDIWREGAYDILTQYTTIFLDRSPSTYASVPSHTSHASSAPTSTTITSTTPLTQALPAPLVQTLLTLLLPTLRTHLPSAHPHLAPLSTQLSYCTSALARVGTDFHTMVGALICAAVVSGLRTDLEGAVDDFIQDVNIAKGKGRGDSKKGKKPSEWLVNASTTLPSLSVLHLSPSSSPTSPPTTITSFIPIAKLVNGFLRALNRLRLLAPVSTTSVALGIVESTLGRGGKELLSYAREWLKDTGENEAPKELQVLRLAGAAYCRLLSPFLRRAVVEGVFGVGEWDEMKGIRDPWRFSEDENNGNGIEDIDDTEKQESELQRVVREWEGWLGETGQ</sequence>
<dbReference type="AlphaFoldDB" id="F8NFB0"/>
<dbReference type="PANTHER" id="PTHR21311">
    <property type="entry name" value="CONSERVED OLIGOMERIC GOLGI COMPLEX COMPONENT 8"/>
    <property type="match status" value="1"/>
</dbReference>
<dbReference type="RefSeq" id="XP_007313077.1">
    <property type="nucleotide sequence ID" value="XM_007313015.1"/>
</dbReference>
<evidence type="ECO:0000256" key="3">
    <source>
        <dbReference type="ARBA" id="ARBA00020983"/>
    </source>
</evidence>
<keyword evidence="7" id="KW-0472">Membrane</keyword>
<organism>
    <name type="scientific">Serpula lacrymans var. lacrymans (strain S7.9)</name>
    <name type="common">Dry rot fungus</name>
    <dbReference type="NCBI Taxonomy" id="578457"/>
    <lineage>
        <taxon>Eukaryota</taxon>
        <taxon>Fungi</taxon>
        <taxon>Dikarya</taxon>
        <taxon>Basidiomycota</taxon>
        <taxon>Agaricomycotina</taxon>
        <taxon>Agaricomycetes</taxon>
        <taxon>Agaricomycetidae</taxon>
        <taxon>Boletales</taxon>
        <taxon>Coniophorineae</taxon>
        <taxon>Serpulaceae</taxon>
        <taxon>Serpula</taxon>
    </lineage>
</organism>
<feature type="region of interest" description="Disordered" evidence="9">
    <location>
        <begin position="593"/>
        <end position="612"/>
    </location>
</feature>
<dbReference type="GeneID" id="18813071"/>
<dbReference type="Proteomes" id="UP000008064">
    <property type="component" value="Unassembled WGS sequence"/>
</dbReference>
<gene>
    <name evidence="10" type="ORF">SERLADRAFT_412616</name>
</gene>
<evidence type="ECO:0000313" key="10">
    <source>
        <dbReference type="EMBL" id="EGO31193.1"/>
    </source>
</evidence>
<dbReference type="InterPro" id="IPR007255">
    <property type="entry name" value="COG8"/>
</dbReference>
<dbReference type="OrthoDB" id="1661054at2759"/>